<gene>
    <name evidence="7" type="ORF">HELGO_WM45528</name>
</gene>
<evidence type="ECO:0000259" key="3">
    <source>
        <dbReference type="PROSITE" id="PS50113"/>
    </source>
</evidence>
<name>A0A6S6TRA2_9BACT</name>
<keyword evidence="1" id="KW-1133">Transmembrane helix</keyword>
<dbReference type="PROSITE" id="PS50883">
    <property type="entry name" value="EAL"/>
    <property type="match status" value="1"/>
</dbReference>
<keyword evidence="1" id="KW-0472">Membrane</keyword>
<dbReference type="InterPro" id="IPR001633">
    <property type="entry name" value="EAL_dom"/>
</dbReference>
<dbReference type="Gene3D" id="3.20.20.450">
    <property type="entry name" value="EAL domain"/>
    <property type="match status" value="1"/>
</dbReference>
<feature type="non-terminal residue" evidence="7">
    <location>
        <position position="1"/>
    </location>
</feature>
<evidence type="ECO:0000313" key="7">
    <source>
        <dbReference type="EMBL" id="CAA6817586.1"/>
    </source>
</evidence>
<dbReference type="Gene3D" id="3.30.450.20">
    <property type="entry name" value="PAS domain"/>
    <property type="match status" value="1"/>
</dbReference>
<dbReference type="Gene3D" id="3.30.70.270">
    <property type="match status" value="1"/>
</dbReference>
<evidence type="ECO:0000259" key="6">
    <source>
        <dbReference type="PROSITE" id="PS50887"/>
    </source>
</evidence>
<dbReference type="Gene3D" id="6.10.340.10">
    <property type="match status" value="1"/>
</dbReference>
<reference evidence="7" key="1">
    <citation type="submission" date="2020-01" db="EMBL/GenBank/DDBJ databases">
        <authorList>
            <person name="Meier V. D."/>
            <person name="Meier V D."/>
        </authorList>
    </citation>
    <scope>NUCLEOTIDE SEQUENCE</scope>
    <source>
        <strain evidence="7">HLG_WM_MAG_02</strain>
    </source>
</reference>
<dbReference type="SUPFAM" id="SSF158472">
    <property type="entry name" value="HAMP domain-like"/>
    <property type="match status" value="1"/>
</dbReference>
<evidence type="ECO:0000259" key="4">
    <source>
        <dbReference type="PROSITE" id="PS50883"/>
    </source>
</evidence>
<dbReference type="InterPro" id="IPR001610">
    <property type="entry name" value="PAC"/>
</dbReference>
<dbReference type="Pfam" id="PF00672">
    <property type="entry name" value="HAMP"/>
    <property type="match status" value="1"/>
</dbReference>
<dbReference type="InterPro" id="IPR035919">
    <property type="entry name" value="EAL_sf"/>
</dbReference>
<dbReference type="InterPro" id="IPR035965">
    <property type="entry name" value="PAS-like_dom_sf"/>
</dbReference>
<dbReference type="InterPro" id="IPR043128">
    <property type="entry name" value="Rev_trsase/Diguanyl_cyclase"/>
</dbReference>
<dbReference type="PROSITE" id="PS50113">
    <property type="entry name" value="PAC"/>
    <property type="match status" value="1"/>
</dbReference>
<dbReference type="PROSITE" id="PS50112">
    <property type="entry name" value="PAS"/>
    <property type="match status" value="1"/>
</dbReference>
<accession>A0A6S6TRA2</accession>
<dbReference type="EMBL" id="CACVAZ010000114">
    <property type="protein sequence ID" value="CAA6817586.1"/>
    <property type="molecule type" value="Genomic_DNA"/>
</dbReference>
<dbReference type="GO" id="GO:0007165">
    <property type="term" value="P:signal transduction"/>
    <property type="evidence" value="ECO:0007669"/>
    <property type="project" value="InterPro"/>
</dbReference>
<sequence>YIMSKLSFKTKIISSILLLFILLLLPSRTLFTEYIQKNDRYNKQLIGLRYIEVLNGFIRTVQIHRTLSLKFLEENDKNVENTTFLENLEDNELKFQNQKTNLMNYDGKNLNVLSSNQNFAKAIASFEIIRQEKFDKITSIDSVFQTHGEIIHKLILTIEEISELTTFSSSKDLRVNYLAAMLKEKLPLLNDFTRQLRDTSFSSIESTEDLQSQQLILYSVSLDLKTLQQILKKNHLISNLSNYHALEGQVSNVTHKIDQLLHIINHTIINELEEQLNNTYFLDKVTSSIASQETLYSMFNYTYKDAVNELIDASVHKLWSLLILFFIIILIAFYIFIAFYYSITGNLKKLQTASEMIADGKTKIKLDVDKHDEIGDALLAFNTMSEKLNENISFLDGYKTAIDTSSIVSKTDTRGIITYVNKMFCDVSGYTEKELLGRSHNIVRHEDNSVDIFENMWGTIQAKKIWKGTLKNKHKDGTAYIVNATILPILDSNNNILEYVGVRHDITELERSKEEIKQQRTDFLTGLDNRNQLLLDLKIAIKPIVFYLNIDDFSGFNDFYGSNIGDSVLINMADTLRKLQQFEEFKLYKLQSDQFILLFQENQFINKNFQTFFTELFEDIEKNISTINLENQNRISITVTGGIASYYANDNYQNLILYADIARKKAQERQKKFLLFDHTMRKSENYAQNIEWIKKIKEAIHEDRITTYYQGIVDNQTGKIAKYETLVRMLDYEGHPLSTFTFLEIAQKAKLYPQVTKIVIEKALKTFENRDNIEFSINLSIDDILSEEITHFIYDKLSNYSNAKNIIFEITESEEVSDYKIINKFIKEVKKYGVKIAIDDFGSGYANFEHIININADFIKIDGSLIKNINTDKNAAIITEAIISFSKKLGRKTITEYVHNKEVYEIVKKLGADYSQGYYFAKPSPKVT</sequence>
<dbReference type="NCBIfam" id="TIGR00229">
    <property type="entry name" value="sensory_box"/>
    <property type="match status" value="1"/>
</dbReference>
<dbReference type="SUPFAM" id="SSF141868">
    <property type="entry name" value="EAL domain-like"/>
    <property type="match status" value="1"/>
</dbReference>
<dbReference type="Pfam" id="PF13426">
    <property type="entry name" value="PAS_9"/>
    <property type="match status" value="1"/>
</dbReference>
<dbReference type="CDD" id="cd00130">
    <property type="entry name" value="PAS"/>
    <property type="match status" value="1"/>
</dbReference>
<dbReference type="CDD" id="cd01949">
    <property type="entry name" value="GGDEF"/>
    <property type="match status" value="1"/>
</dbReference>
<dbReference type="SMART" id="SM00267">
    <property type="entry name" value="GGDEF"/>
    <property type="match status" value="1"/>
</dbReference>
<dbReference type="PROSITE" id="PS50887">
    <property type="entry name" value="GGDEF"/>
    <property type="match status" value="1"/>
</dbReference>
<dbReference type="SMART" id="SM00086">
    <property type="entry name" value="PAC"/>
    <property type="match status" value="1"/>
</dbReference>
<evidence type="ECO:0000259" key="2">
    <source>
        <dbReference type="PROSITE" id="PS50112"/>
    </source>
</evidence>
<dbReference type="InterPro" id="IPR050706">
    <property type="entry name" value="Cyclic-di-GMP_PDE-like"/>
</dbReference>
<dbReference type="Pfam" id="PF00990">
    <property type="entry name" value="GGDEF"/>
    <property type="match status" value="1"/>
</dbReference>
<dbReference type="InterPro" id="IPR003660">
    <property type="entry name" value="HAMP_dom"/>
</dbReference>
<feature type="domain" description="GGDEF" evidence="6">
    <location>
        <begin position="541"/>
        <end position="678"/>
    </location>
</feature>
<feature type="transmembrane region" description="Helical" evidence="1">
    <location>
        <begin position="318"/>
        <end position="341"/>
    </location>
</feature>
<proteinExistence type="predicted"/>
<dbReference type="InterPro" id="IPR000700">
    <property type="entry name" value="PAS-assoc_C"/>
</dbReference>
<organism evidence="7">
    <name type="scientific">uncultured Sulfurovum sp</name>
    <dbReference type="NCBI Taxonomy" id="269237"/>
    <lineage>
        <taxon>Bacteria</taxon>
        <taxon>Pseudomonadati</taxon>
        <taxon>Campylobacterota</taxon>
        <taxon>Epsilonproteobacteria</taxon>
        <taxon>Campylobacterales</taxon>
        <taxon>Sulfurovaceae</taxon>
        <taxon>Sulfurovum</taxon>
        <taxon>environmental samples</taxon>
    </lineage>
</organism>
<dbReference type="PANTHER" id="PTHR33121">
    <property type="entry name" value="CYCLIC DI-GMP PHOSPHODIESTERASE PDEF"/>
    <property type="match status" value="1"/>
</dbReference>
<dbReference type="CDD" id="cd01948">
    <property type="entry name" value="EAL"/>
    <property type="match status" value="1"/>
</dbReference>
<dbReference type="PROSITE" id="PS50885">
    <property type="entry name" value="HAMP"/>
    <property type="match status" value="1"/>
</dbReference>
<evidence type="ECO:0000259" key="5">
    <source>
        <dbReference type="PROSITE" id="PS50885"/>
    </source>
</evidence>
<dbReference type="CDD" id="cd06225">
    <property type="entry name" value="HAMP"/>
    <property type="match status" value="1"/>
</dbReference>
<feature type="domain" description="PAS" evidence="2">
    <location>
        <begin position="412"/>
        <end position="447"/>
    </location>
</feature>
<dbReference type="SMART" id="SM00304">
    <property type="entry name" value="HAMP"/>
    <property type="match status" value="1"/>
</dbReference>
<feature type="domain" description="PAC" evidence="3">
    <location>
        <begin position="464"/>
        <end position="518"/>
    </location>
</feature>
<dbReference type="SUPFAM" id="SSF55785">
    <property type="entry name" value="PYP-like sensor domain (PAS domain)"/>
    <property type="match status" value="1"/>
</dbReference>
<dbReference type="InterPro" id="IPR000014">
    <property type="entry name" value="PAS"/>
</dbReference>
<feature type="domain" description="EAL" evidence="4">
    <location>
        <begin position="689"/>
        <end position="928"/>
    </location>
</feature>
<dbReference type="InterPro" id="IPR000160">
    <property type="entry name" value="GGDEF_dom"/>
</dbReference>
<dbReference type="InterPro" id="IPR029787">
    <property type="entry name" value="Nucleotide_cyclase"/>
</dbReference>
<feature type="domain" description="HAMP" evidence="5">
    <location>
        <begin position="341"/>
        <end position="393"/>
    </location>
</feature>
<dbReference type="GO" id="GO:0071111">
    <property type="term" value="F:cyclic-guanylate-specific phosphodiesterase activity"/>
    <property type="evidence" value="ECO:0007669"/>
    <property type="project" value="InterPro"/>
</dbReference>
<keyword evidence="1" id="KW-0812">Transmembrane</keyword>
<dbReference type="Pfam" id="PF00563">
    <property type="entry name" value="EAL"/>
    <property type="match status" value="1"/>
</dbReference>
<dbReference type="PANTHER" id="PTHR33121:SF71">
    <property type="entry name" value="OXYGEN SENSOR PROTEIN DOSP"/>
    <property type="match status" value="1"/>
</dbReference>
<dbReference type="GO" id="GO:0016020">
    <property type="term" value="C:membrane"/>
    <property type="evidence" value="ECO:0007669"/>
    <property type="project" value="InterPro"/>
</dbReference>
<dbReference type="SUPFAM" id="SSF55073">
    <property type="entry name" value="Nucleotide cyclase"/>
    <property type="match status" value="1"/>
</dbReference>
<protein>
    <submittedName>
        <fullName evidence="7">Diguanylate cyclase/phosphodiesterase (GGDEF &amp; EAL domains) with PAS/PAC sensor(S)</fullName>
    </submittedName>
</protein>
<evidence type="ECO:0000256" key="1">
    <source>
        <dbReference type="SAM" id="Phobius"/>
    </source>
</evidence>
<dbReference type="SMART" id="SM00052">
    <property type="entry name" value="EAL"/>
    <property type="match status" value="1"/>
</dbReference>
<dbReference type="AlphaFoldDB" id="A0A6S6TRA2"/>